<name>A0A846QGA8_9BACT</name>
<dbReference type="RefSeq" id="WP_167940855.1">
    <property type="nucleotide sequence ID" value="NZ_JAATJA010000001.1"/>
</dbReference>
<dbReference type="Pfam" id="PF02630">
    <property type="entry name" value="SCO1-SenC"/>
    <property type="match status" value="1"/>
</dbReference>
<feature type="region of interest" description="Disordered" evidence="2">
    <location>
        <begin position="34"/>
        <end position="64"/>
    </location>
</feature>
<feature type="compositionally biased region" description="Basic and acidic residues" evidence="2">
    <location>
        <begin position="40"/>
        <end position="64"/>
    </location>
</feature>
<evidence type="ECO:0000256" key="2">
    <source>
        <dbReference type="SAM" id="MobiDB-lite"/>
    </source>
</evidence>
<dbReference type="SUPFAM" id="SSF52833">
    <property type="entry name" value="Thioredoxin-like"/>
    <property type="match status" value="1"/>
</dbReference>
<dbReference type="InterPro" id="IPR036249">
    <property type="entry name" value="Thioredoxin-like_sf"/>
</dbReference>
<dbReference type="Gene3D" id="3.40.30.10">
    <property type="entry name" value="Glutaredoxin"/>
    <property type="match status" value="1"/>
</dbReference>
<evidence type="ECO:0000256" key="3">
    <source>
        <dbReference type="SAM" id="Phobius"/>
    </source>
</evidence>
<dbReference type="EMBL" id="JAATJA010000001">
    <property type="protein sequence ID" value="NJB67836.1"/>
    <property type="molecule type" value="Genomic_DNA"/>
</dbReference>
<dbReference type="AlphaFoldDB" id="A0A846QGA8"/>
<dbReference type="Proteomes" id="UP000580856">
    <property type="component" value="Unassembled WGS sequence"/>
</dbReference>
<evidence type="ECO:0000313" key="5">
    <source>
        <dbReference type="EMBL" id="NJB67836.1"/>
    </source>
</evidence>
<keyword evidence="3" id="KW-1133">Transmembrane helix</keyword>
<accession>A0A846QGA8</accession>
<feature type="signal peptide" evidence="4">
    <location>
        <begin position="1"/>
        <end position="21"/>
    </location>
</feature>
<keyword evidence="4" id="KW-0732">Signal</keyword>
<dbReference type="InterPro" id="IPR003782">
    <property type="entry name" value="SCO1/SenC"/>
</dbReference>
<evidence type="ECO:0000256" key="4">
    <source>
        <dbReference type="SAM" id="SignalP"/>
    </source>
</evidence>
<evidence type="ECO:0000256" key="1">
    <source>
        <dbReference type="ARBA" id="ARBA00010996"/>
    </source>
</evidence>
<protein>
    <submittedName>
        <fullName evidence="5">Protein SCO1/2</fullName>
    </submittedName>
</protein>
<keyword evidence="6" id="KW-1185">Reference proteome</keyword>
<reference evidence="5 6" key="1">
    <citation type="submission" date="2020-03" db="EMBL/GenBank/DDBJ databases">
        <title>Genomic Encyclopedia of Type Strains, Phase IV (KMG-IV): sequencing the most valuable type-strain genomes for metagenomic binning, comparative biology and taxonomic classification.</title>
        <authorList>
            <person name="Goeker M."/>
        </authorList>
    </citation>
    <scope>NUCLEOTIDE SEQUENCE [LARGE SCALE GENOMIC DNA]</scope>
    <source>
        <strain evidence="5 6">DSM 24233</strain>
    </source>
</reference>
<keyword evidence="3" id="KW-0812">Transmembrane</keyword>
<comment type="caution">
    <text evidence="5">The sequence shown here is derived from an EMBL/GenBank/DDBJ whole genome shotgun (WGS) entry which is preliminary data.</text>
</comment>
<organism evidence="5 6">
    <name type="scientific">Desulfobaculum xiamenense</name>
    <dbReference type="NCBI Taxonomy" id="995050"/>
    <lineage>
        <taxon>Bacteria</taxon>
        <taxon>Pseudomonadati</taxon>
        <taxon>Thermodesulfobacteriota</taxon>
        <taxon>Desulfovibrionia</taxon>
        <taxon>Desulfovibrionales</taxon>
        <taxon>Desulfovibrionaceae</taxon>
        <taxon>Desulfobaculum</taxon>
    </lineage>
</organism>
<sequence length="323" mass="34616">MRWLRAWALCLALWLCCVAWGGWPAAAGDGAVPQPVESAGMHHAEHGDAHAPAEHGHEAAKVPPGHDHEAMMRELATSASDAAPTPEMDVGVDEHLGAYLPEGLTFTDSDGDAVDLRAAASVPSIILPVYFTCPSVCNLMLSSFARILPEVPLDAGRELRVIAVSFDELDTPAVAAASKRNYMAALRGGFPPEHWLFLTGDKATIDRAMDAIGFGFARRGDAFVHPAVAVAVAPDGKIVRYLYGTDFLPFDVTMAATEAAQGRVGLSVKRLLSYCFDYDPQGRRYVFDTMRVVGGSILGLALVLFIVLMLAGRRTRGKGERDG</sequence>
<keyword evidence="3" id="KW-0472">Membrane</keyword>
<feature type="transmembrane region" description="Helical" evidence="3">
    <location>
        <begin position="292"/>
        <end position="311"/>
    </location>
</feature>
<dbReference type="CDD" id="cd02968">
    <property type="entry name" value="SCO"/>
    <property type="match status" value="1"/>
</dbReference>
<feature type="chain" id="PRO_5032302658" evidence="4">
    <location>
        <begin position="22"/>
        <end position="323"/>
    </location>
</feature>
<evidence type="ECO:0000313" key="6">
    <source>
        <dbReference type="Proteomes" id="UP000580856"/>
    </source>
</evidence>
<comment type="similarity">
    <text evidence="1">Belongs to the SCO1/2 family.</text>
</comment>
<proteinExistence type="inferred from homology"/>
<gene>
    <name evidence="5" type="ORF">GGQ74_001476</name>
</gene>